<organism evidence="3 4">
    <name type="scientific">Littorina saxatilis</name>
    <dbReference type="NCBI Taxonomy" id="31220"/>
    <lineage>
        <taxon>Eukaryota</taxon>
        <taxon>Metazoa</taxon>
        <taxon>Spiralia</taxon>
        <taxon>Lophotrochozoa</taxon>
        <taxon>Mollusca</taxon>
        <taxon>Gastropoda</taxon>
        <taxon>Caenogastropoda</taxon>
        <taxon>Littorinimorpha</taxon>
        <taxon>Littorinoidea</taxon>
        <taxon>Littorinidae</taxon>
        <taxon>Littorina</taxon>
    </lineage>
</organism>
<feature type="compositionally biased region" description="Polar residues" evidence="2">
    <location>
        <begin position="306"/>
        <end position="315"/>
    </location>
</feature>
<name>A0AAN9BSE6_9CAEN</name>
<evidence type="ECO:0000256" key="1">
    <source>
        <dbReference type="ARBA" id="ARBA00005598"/>
    </source>
</evidence>
<reference evidence="3 4" key="1">
    <citation type="submission" date="2024-02" db="EMBL/GenBank/DDBJ databases">
        <title>Chromosome-scale genome assembly of the rough periwinkle Littorina saxatilis.</title>
        <authorList>
            <person name="De Jode A."/>
            <person name="Faria R."/>
            <person name="Formenti G."/>
            <person name="Sims Y."/>
            <person name="Smith T.P."/>
            <person name="Tracey A."/>
            <person name="Wood J.M.D."/>
            <person name="Zagrodzka Z.B."/>
            <person name="Johannesson K."/>
            <person name="Butlin R.K."/>
            <person name="Leder E.H."/>
        </authorList>
    </citation>
    <scope>NUCLEOTIDE SEQUENCE [LARGE SCALE GENOMIC DNA]</scope>
    <source>
        <strain evidence="3">Snail1</strain>
        <tissue evidence="3">Muscle</tissue>
    </source>
</reference>
<dbReference type="InterPro" id="IPR029058">
    <property type="entry name" value="AB_hydrolase_fold"/>
</dbReference>
<dbReference type="Pfam" id="PF03096">
    <property type="entry name" value="Ndr"/>
    <property type="match status" value="1"/>
</dbReference>
<dbReference type="Gene3D" id="3.40.50.1820">
    <property type="entry name" value="alpha/beta hydrolase"/>
    <property type="match status" value="1"/>
</dbReference>
<feature type="compositionally biased region" description="Low complexity" evidence="2">
    <location>
        <begin position="338"/>
        <end position="359"/>
    </location>
</feature>
<dbReference type="AlphaFoldDB" id="A0AAN9BSE6"/>
<keyword evidence="4" id="KW-1185">Reference proteome</keyword>
<proteinExistence type="inferred from homology"/>
<comment type="caution">
    <text evidence="3">The sequence shown here is derived from an EMBL/GenBank/DDBJ whole genome shotgun (WGS) entry which is preliminary data.</text>
</comment>
<sequence>MSGAMEQREISAPRVGRFKVYIQGDLKNCQFIILTVHDLGCNHSMWANFISHTSMEEIIRRGAFIHVDVPGQDNEATALPADYTFPSMQSLGEDLVCVLDQLDVKTVIALGEGAGANIVARFAMAQPDRVNGVVLIHCTGTTAGFMESMKDKLIEWKLEQIGMNPTAETYLCLHRFGSFEKALNKEQLQKVIESFQQSLRSKVNPHNLKLYVHSYMKRSNIADQIGKVRCPILMVTGTKSSFNDSVHSLFNKMREVLDKKQVDYLEVDGVANVLEEKPDRFAESFLYFLQGLGLVGGVPMPRVQRSASIEGSSGQIPGRTRSMSMEEADLPRGTWSMSPPKFGGSKISGSPPSSSPTKS</sequence>
<evidence type="ECO:0000313" key="4">
    <source>
        <dbReference type="Proteomes" id="UP001374579"/>
    </source>
</evidence>
<protein>
    <recommendedName>
        <fullName evidence="5">N-myc downstream regulated</fullName>
    </recommendedName>
</protein>
<dbReference type="PANTHER" id="PTHR11034">
    <property type="entry name" value="N-MYC DOWNSTREAM REGULATED"/>
    <property type="match status" value="1"/>
</dbReference>
<evidence type="ECO:0000256" key="2">
    <source>
        <dbReference type="SAM" id="MobiDB-lite"/>
    </source>
</evidence>
<feature type="region of interest" description="Disordered" evidence="2">
    <location>
        <begin position="306"/>
        <end position="359"/>
    </location>
</feature>
<accession>A0AAN9BSE6</accession>
<comment type="similarity">
    <text evidence="1">Belongs to the NDRG family.</text>
</comment>
<evidence type="ECO:0000313" key="3">
    <source>
        <dbReference type="EMBL" id="KAK7110653.1"/>
    </source>
</evidence>
<gene>
    <name evidence="3" type="ORF">V1264_014492</name>
</gene>
<dbReference type="InterPro" id="IPR004142">
    <property type="entry name" value="NDRG"/>
</dbReference>
<dbReference type="EMBL" id="JBAMIC010000003">
    <property type="protein sequence ID" value="KAK7110653.1"/>
    <property type="molecule type" value="Genomic_DNA"/>
</dbReference>
<dbReference type="Proteomes" id="UP001374579">
    <property type="component" value="Unassembled WGS sequence"/>
</dbReference>
<evidence type="ECO:0008006" key="5">
    <source>
        <dbReference type="Google" id="ProtNLM"/>
    </source>
</evidence>
<dbReference type="SUPFAM" id="SSF53474">
    <property type="entry name" value="alpha/beta-Hydrolases"/>
    <property type="match status" value="1"/>
</dbReference>